<evidence type="ECO:0000256" key="2">
    <source>
        <dbReference type="ARBA" id="ARBA00023239"/>
    </source>
</evidence>
<dbReference type="PANTHER" id="PTHR12128:SF66">
    <property type="entry name" value="4-HYDROXY-2-OXOGLUTARATE ALDOLASE, MITOCHONDRIAL"/>
    <property type="match status" value="1"/>
</dbReference>
<feature type="active site" description="Proton donor/acceptor" evidence="4">
    <location>
        <position position="137"/>
    </location>
</feature>
<reference evidence="5 6" key="1">
    <citation type="submission" date="2019-11" db="EMBL/GenBank/DDBJ databases">
        <title>Pseudodesulfovibrio alkaliphilus, sp. nov., an alkaliphilic sulfate-reducing bacteria from mud volcano of Taman peninsula, Russia.</title>
        <authorList>
            <person name="Frolova A."/>
            <person name="Merkel A.Y."/>
            <person name="Slobodkin A.I."/>
        </authorList>
    </citation>
    <scope>NUCLEOTIDE SEQUENCE [LARGE SCALE GENOMIC DNA]</scope>
    <source>
        <strain evidence="5 6">F-1</strain>
    </source>
</reference>
<dbReference type="Proteomes" id="UP000461162">
    <property type="component" value="Unassembled WGS sequence"/>
</dbReference>
<comment type="similarity">
    <text evidence="1 3">Belongs to the DapA family.</text>
</comment>
<accession>A0A7K1KP05</accession>
<keyword evidence="2 3" id="KW-0456">Lyase</keyword>
<evidence type="ECO:0000313" key="6">
    <source>
        <dbReference type="Proteomes" id="UP000461162"/>
    </source>
</evidence>
<proteinExistence type="inferred from homology"/>
<organism evidence="5 6">
    <name type="scientific">Pseudodesulfovibrio alkaliphilus</name>
    <dbReference type="NCBI Taxonomy" id="2661613"/>
    <lineage>
        <taxon>Bacteria</taxon>
        <taxon>Pseudomonadati</taxon>
        <taxon>Thermodesulfobacteriota</taxon>
        <taxon>Desulfovibrionia</taxon>
        <taxon>Desulfovibrionales</taxon>
        <taxon>Desulfovibrionaceae</taxon>
    </lineage>
</organism>
<evidence type="ECO:0000256" key="1">
    <source>
        <dbReference type="ARBA" id="ARBA00007592"/>
    </source>
</evidence>
<evidence type="ECO:0000313" key="5">
    <source>
        <dbReference type="EMBL" id="MUM77814.1"/>
    </source>
</evidence>
<keyword evidence="6" id="KW-1185">Reference proteome</keyword>
<dbReference type="EMBL" id="WODC01000005">
    <property type="protein sequence ID" value="MUM77814.1"/>
    <property type="molecule type" value="Genomic_DNA"/>
</dbReference>
<comment type="caution">
    <text evidence="5">The sequence shown here is derived from an EMBL/GenBank/DDBJ whole genome shotgun (WGS) entry which is preliminary data.</text>
</comment>
<sequence length="310" mass="34327">MIETRAINGVVPVVLTPFTEDESIDVPALERVVEFVVSKPIGGMWVLGTGSEDMNLTFDKRLEVARVVSRVNAGRKPLILGAGFYALEESLSFMEQTADMEVDGYHVMPYHPLLSQDRLKWLYETLADAASKPLWMYTSGNWSAQLNINLLVELKKHPNIAGIKYSNVNAVLAGKVCAMAEPEFQVVTAVASQHLASLVMGSKAHTSSLGSALPEPMIQIYDLFQAGDMSGALKAQRKLNKFLSIFASCTKKDNFIQAADEKYVMSLRGLCEPRVSSYYRESTGEEREAIRAGLRELGLVEGEVWEWTEV</sequence>
<evidence type="ECO:0000256" key="3">
    <source>
        <dbReference type="PIRNR" id="PIRNR001365"/>
    </source>
</evidence>
<protein>
    <submittedName>
        <fullName evidence="5">Dihydrodipicolinate synthase family protein</fullName>
    </submittedName>
</protein>
<dbReference type="SUPFAM" id="SSF51569">
    <property type="entry name" value="Aldolase"/>
    <property type="match status" value="1"/>
</dbReference>
<dbReference type="SMART" id="SM01130">
    <property type="entry name" value="DHDPS"/>
    <property type="match status" value="1"/>
</dbReference>
<dbReference type="AlphaFoldDB" id="A0A7K1KP05"/>
<dbReference type="InterPro" id="IPR002220">
    <property type="entry name" value="DapA-like"/>
</dbReference>
<dbReference type="GO" id="GO:0008840">
    <property type="term" value="F:4-hydroxy-tetrahydrodipicolinate synthase activity"/>
    <property type="evidence" value="ECO:0007669"/>
    <property type="project" value="TreeGrafter"/>
</dbReference>
<gene>
    <name evidence="5" type="ORF">GKC30_09225</name>
</gene>
<dbReference type="PIRSF" id="PIRSF001365">
    <property type="entry name" value="DHDPS"/>
    <property type="match status" value="1"/>
</dbReference>
<dbReference type="Pfam" id="PF00701">
    <property type="entry name" value="DHDPS"/>
    <property type="match status" value="1"/>
</dbReference>
<feature type="active site" description="Schiff-base intermediate with substrate" evidence="4">
    <location>
        <position position="164"/>
    </location>
</feature>
<evidence type="ECO:0000256" key="4">
    <source>
        <dbReference type="PIRSR" id="PIRSR001365-1"/>
    </source>
</evidence>
<dbReference type="Gene3D" id="3.20.20.70">
    <property type="entry name" value="Aldolase class I"/>
    <property type="match status" value="1"/>
</dbReference>
<dbReference type="PANTHER" id="PTHR12128">
    <property type="entry name" value="DIHYDRODIPICOLINATE SYNTHASE"/>
    <property type="match status" value="1"/>
</dbReference>
<name>A0A7K1KP05_9BACT</name>
<dbReference type="InterPro" id="IPR013785">
    <property type="entry name" value="Aldolase_TIM"/>
</dbReference>
<dbReference type="CDD" id="cd00408">
    <property type="entry name" value="DHDPS-like"/>
    <property type="match status" value="1"/>
</dbReference>
<dbReference type="RefSeq" id="WP_155934345.1">
    <property type="nucleotide sequence ID" value="NZ_WODC01000005.1"/>
</dbReference>